<comment type="caution">
    <text evidence="4">The sequence shown here is derived from an EMBL/GenBank/DDBJ whole genome shotgun (WGS) entry which is preliminary data.</text>
</comment>
<dbReference type="STRING" id="1244869.H261_03738"/>
<keyword evidence="5" id="KW-1185">Reference proteome</keyword>
<dbReference type="Pfam" id="PF00685">
    <property type="entry name" value="Sulfotransfer_1"/>
    <property type="match status" value="1"/>
</dbReference>
<dbReference type="InterPro" id="IPR027417">
    <property type="entry name" value="P-loop_NTPase"/>
</dbReference>
<accession>M2YE72</accession>
<evidence type="ECO:0000313" key="4">
    <source>
        <dbReference type="EMBL" id="EME71276.1"/>
    </source>
</evidence>
<dbReference type="PATRIC" id="fig|1244869.3.peg.744"/>
<evidence type="ECO:0000259" key="3">
    <source>
        <dbReference type="Pfam" id="PF00685"/>
    </source>
</evidence>
<reference evidence="4 5" key="1">
    <citation type="journal article" date="2014" name="Genome Announc.">
        <title>Draft Genome Sequence of Magnetospirillum sp. Strain SO-1, a Freshwater Magnetotactic Bacterium Isolated from the Ol'khovka River, Russia.</title>
        <authorList>
            <person name="Grouzdev D.S."/>
            <person name="Dziuba M.V."/>
            <person name="Sukhacheva M.S."/>
            <person name="Mardanov A.V."/>
            <person name="Beletskiy A.V."/>
            <person name="Kuznetsov B.B."/>
            <person name="Skryabin K.G."/>
        </authorList>
    </citation>
    <scope>NUCLEOTIDE SEQUENCE [LARGE SCALE GENOMIC DNA]</scope>
    <source>
        <strain evidence="4 5">SO-1</strain>
    </source>
</reference>
<feature type="domain" description="Sulfotransferase" evidence="3">
    <location>
        <begin position="71"/>
        <end position="235"/>
    </location>
</feature>
<dbReference type="InterPro" id="IPR000863">
    <property type="entry name" value="Sulfotransferase_dom"/>
</dbReference>
<evidence type="ECO:0000256" key="2">
    <source>
        <dbReference type="ARBA" id="ARBA00022679"/>
    </source>
</evidence>
<dbReference type="EMBL" id="AONQ01000006">
    <property type="protein sequence ID" value="EME71276.1"/>
    <property type="molecule type" value="Genomic_DNA"/>
</dbReference>
<evidence type="ECO:0000256" key="1">
    <source>
        <dbReference type="ARBA" id="ARBA00005771"/>
    </source>
</evidence>
<name>M2YE72_9PROT</name>
<dbReference type="Proteomes" id="UP000011744">
    <property type="component" value="Unassembled WGS sequence"/>
</dbReference>
<dbReference type="GO" id="GO:0008146">
    <property type="term" value="F:sulfotransferase activity"/>
    <property type="evidence" value="ECO:0007669"/>
    <property type="project" value="InterPro"/>
</dbReference>
<dbReference type="eggNOG" id="ENOG502ZB7Q">
    <property type="taxonomic scope" value="Bacteria"/>
</dbReference>
<evidence type="ECO:0000313" key="5">
    <source>
        <dbReference type="Proteomes" id="UP000011744"/>
    </source>
</evidence>
<comment type="similarity">
    <text evidence="1">Belongs to the sulfotransferase 1 family.</text>
</comment>
<keyword evidence="2 4" id="KW-0808">Transferase</keyword>
<organism evidence="4 5">
    <name type="scientific">Paramagnetospirillum caucaseum</name>
    <dbReference type="NCBI Taxonomy" id="1244869"/>
    <lineage>
        <taxon>Bacteria</taxon>
        <taxon>Pseudomonadati</taxon>
        <taxon>Pseudomonadota</taxon>
        <taxon>Alphaproteobacteria</taxon>
        <taxon>Rhodospirillales</taxon>
        <taxon>Magnetospirillaceae</taxon>
        <taxon>Paramagnetospirillum</taxon>
    </lineage>
</organism>
<proteinExistence type="inferred from homology"/>
<sequence length="250" mass="28063">MASSRELFDDWCGIKSSSLNDSIVESLRPEVYRRLAGTMRDTIFIKVHDAWGGSALSGEPIFPPSLTRCSIYILRNPLDVATSFAHHLGVSIEDAVERMGDSSSRLGGGSRRMTDQLSQVIGSWSDHVRSWVDQPDGLTHVVRYEDMLKSPEAVFREVVRACGLPFDADRVCRAVRFSNFDELQRQELAGGFREKPSAGTGNFFRRGRAGGWRQELAAHLADQIIRSHGEVMRRFGYLDRDNNPLPYGDE</sequence>
<dbReference type="AlphaFoldDB" id="M2YE72"/>
<dbReference type="SUPFAM" id="SSF52540">
    <property type="entry name" value="P-loop containing nucleoside triphosphate hydrolases"/>
    <property type="match status" value="1"/>
</dbReference>
<gene>
    <name evidence="4" type="ORF">H261_03738</name>
</gene>
<protein>
    <submittedName>
        <fullName evidence="4">Sulfotransferase</fullName>
    </submittedName>
</protein>
<dbReference type="PANTHER" id="PTHR11783">
    <property type="entry name" value="SULFOTRANSFERASE SULT"/>
    <property type="match status" value="1"/>
</dbReference>
<dbReference type="Gene3D" id="3.40.50.300">
    <property type="entry name" value="P-loop containing nucleotide triphosphate hydrolases"/>
    <property type="match status" value="1"/>
</dbReference>